<gene>
    <name evidence="1" type="ORF">Raf01_93520</name>
</gene>
<accession>A0A8J3R1B8</accession>
<dbReference type="EMBL" id="BONZ01000118">
    <property type="protein sequence ID" value="GIH21180.1"/>
    <property type="molecule type" value="Genomic_DNA"/>
</dbReference>
<protein>
    <submittedName>
        <fullName evidence="1">Uncharacterized protein</fullName>
    </submittedName>
</protein>
<keyword evidence="2" id="KW-1185">Reference proteome</keyword>
<reference evidence="1" key="1">
    <citation type="submission" date="2021-01" db="EMBL/GenBank/DDBJ databases">
        <title>Whole genome shotgun sequence of Rugosimonospora africana NBRC 104875.</title>
        <authorList>
            <person name="Komaki H."/>
            <person name="Tamura T."/>
        </authorList>
    </citation>
    <scope>NUCLEOTIDE SEQUENCE</scope>
    <source>
        <strain evidence="1">NBRC 104875</strain>
    </source>
</reference>
<organism evidence="1 2">
    <name type="scientific">Rugosimonospora africana</name>
    <dbReference type="NCBI Taxonomy" id="556532"/>
    <lineage>
        <taxon>Bacteria</taxon>
        <taxon>Bacillati</taxon>
        <taxon>Actinomycetota</taxon>
        <taxon>Actinomycetes</taxon>
        <taxon>Micromonosporales</taxon>
        <taxon>Micromonosporaceae</taxon>
        <taxon>Rugosimonospora</taxon>
    </lineage>
</organism>
<comment type="caution">
    <text evidence="1">The sequence shown here is derived from an EMBL/GenBank/DDBJ whole genome shotgun (WGS) entry which is preliminary data.</text>
</comment>
<sequence length="164" mass="16531">MLVSDGHEGGHAGQDVQQVCLPASAGYAQQYWVAGAEFGQPLVAAEFGQDDRQRFGAVVVFEEEPDVVACGAPDAVAVGVDVGEGIGGRGVLLGPPAQKTSARISAGVGDEVDEQLVGAQQVGQAAAADDAFGAFDTAPRALTCARAGSLKVVGWTRAPSGPRA</sequence>
<evidence type="ECO:0000313" key="1">
    <source>
        <dbReference type="EMBL" id="GIH21180.1"/>
    </source>
</evidence>
<name>A0A8J3R1B8_9ACTN</name>
<evidence type="ECO:0000313" key="2">
    <source>
        <dbReference type="Proteomes" id="UP000642748"/>
    </source>
</evidence>
<dbReference type="AlphaFoldDB" id="A0A8J3R1B8"/>
<dbReference type="Proteomes" id="UP000642748">
    <property type="component" value="Unassembled WGS sequence"/>
</dbReference>
<proteinExistence type="predicted"/>